<feature type="transmembrane region" description="Helical" evidence="7">
    <location>
        <begin position="361"/>
        <end position="384"/>
    </location>
</feature>
<dbReference type="KEGG" id="ffu:CLAFUR5_10595"/>
<feature type="compositionally biased region" description="Low complexity" evidence="6">
    <location>
        <begin position="260"/>
        <end position="272"/>
    </location>
</feature>
<feature type="transmembrane region" description="Helical" evidence="7">
    <location>
        <begin position="148"/>
        <end position="168"/>
    </location>
</feature>
<sequence>MERALAAYKAFRSSKALITFTVAYAVFTDQFLFAAIIPVAPFSLHTQIGIPEDKVQFWTAILLAVFGIAAFVTSVPWGWYTDRSTSRRMPFTIGLLILLGATFMLWFGNHIVAQVIGRLLQGFSSTVVWTTGLAVLVDTVGHGQIGEYMGYVGIALNVGSLIAPLLGGVMYQSAGFNAVFGMIVGVVVLDILLRFVMKEKSLVAEEDLVTESSDEVDLEAGKAERKTSVITVRPVRTDTMESIVDPGTASPRRLSGRTMSFPSRRPSDAPASPLAAVIQSWRATGITTSDCPLQAVEEKSSGDSTSRGDSLFSGDIIPSPEGSNGDLRASLHRYSLQPRPQHPPSKVPRILRLLCSTRMTVTLWSVLVLAGTFSGFQATLPLFVSSTFHWNATGGGLVFLPLSAPALVGPAVGKLQDRFAGSGRWFAFAGFAVLSVALILLRLVEHNNTGQKALLIVLLTLIGSCMPLALEPLFGETIYGADQIDLADREAGIVREGGAGSYGQANALFNMAWAGGCALGPVLAGTMIDHVG</sequence>
<keyword evidence="5 7" id="KW-0472">Membrane</keyword>
<dbReference type="GO" id="GO:0022857">
    <property type="term" value="F:transmembrane transporter activity"/>
    <property type="evidence" value="ECO:0007669"/>
    <property type="project" value="InterPro"/>
</dbReference>
<reference evidence="9" key="1">
    <citation type="submission" date="2021-12" db="EMBL/GenBank/DDBJ databases">
        <authorList>
            <person name="Zaccaron A."/>
            <person name="Stergiopoulos I."/>
        </authorList>
    </citation>
    <scope>NUCLEOTIDE SEQUENCE</scope>
    <source>
        <strain evidence="9">Race5_Kim</strain>
    </source>
</reference>
<evidence type="ECO:0000256" key="3">
    <source>
        <dbReference type="ARBA" id="ARBA00022692"/>
    </source>
</evidence>
<evidence type="ECO:0000256" key="6">
    <source>
        <dbReference type="SAM" id="MobiDB-lite"/>
    </source>
</evidence>
<dbReference type="PROSITE" id="PS50850">
    <property type="entry name" value="MFS"/>
    <property type="match status" value="1"/>
</dbReference>
<gene>
    <name evidence="9" type="ORF">CLAFUR5_10595</name>
</gene>
<accession>A0A9Q8URR9</accession>
<dbReference type="RefSeq" id="XP_047764372.1">
    <property type="nucleotide sequence ID" value="XM_047909743.1"/>
</dbReference>
<dbReference type="OMA" id="WVIIVAR"/>
<reference evidence="9" key="2">
    <citation type="journal article" date="2022" name="Microb. Genom.">
        <title>A chromosome-scale genome assembly of the tomato pathogen Cladosporium fulvum reveals a compartmentalized genome architecture and the presence of a dispensable chromosome.</title>
        <authorList>
            <person name="Zaccaron A.Z."/>
            <person name="Chen L.H."/>
            <person name="Samaras A."/>
            <person name="Stergiopoulos I."/>
        </authorList>
    </citation>
    <scope>NUCLEOTIDE SEQUENCE</scope>
    <source>
        <strain evidence="9">Race5_Kim</strain>
    </source>
</reference>
<evidence type="ECO:0000313" key="9">
    <source>
        <dbReference type="EMBL" id="UJO20006.1"/>
    </source>
</evidence>
<feature type="transmembrane region" description="Helical" evidence="7">
    <location>
        <begin position="425"/>
        <end position="444"/>
    </location>
</feature>
<dbReference type="PANTHER" id="PTHR23506:SF23">
    <property type="entry name" value="GH10249P"/>
    <property type="match status" value="1"/>
</dbReference>
<dbReference type="InterPro" id="IPR011701">
    <property type="entry name" value="MFS"/>
</dbReference>
<keyword evidence="4 7" id="KW-1133">Transmembrane helix</keyword>
<dbReference type="Proteomes" id="UP000756132">
    <property type="component" value="Chromosome 7"/>
</dbReference>
<proteinExistence type="predicted"/>
<evidence type="ECO:0000256" key="1">
    <source>
        <dbReference type="ARBA" id="ARBA00004141"/>
    </source>
</evidence>
<evidence type="ECO:0000256" key="7">
    <source>
        <dbReference type="SAM" id="Phobius"/>
    </source>
</evidence>
<organism evidence="9 10">
    <name type="scientific">Passalora fulva</name>
    <name type="common">Tomato leaf mold</name>
    <name type="synonym">Cladosporium fulvum</name>
    <dbReference type="NCBI Taxonomy" id="5499"/>
    <lineage>
        <taxon>Eukaryota</taxon>
        <taxon>Fungi</taxon>
        <taxon>Dikarya</taxon>
        <taxon>Ascomycota</taxon>
        <taxon>Pezizomycotina</taxon>
        <taxon>Dothideomycetes</taxon>
        <taxon>Dothideomycetidae</taxon>
        <taxon>Mycosphaerellales</taxon>
        <taxon>Mycosphaerellaceae</taxon>
        <taxon>Fulvia</taxon>
    </lineage>
</organism>
<feature type="transmembrane region" description="Helical" evidence="7">
    <location>
        <begin position="91"/>
        <end position="109"/>
    </location>
</feature>
<dbReference type="GO" id="GO:0016020">
    <property type="term" value="C:membrane"/>
    <property type="evidence" value="ECO:0007669"/>
    <property type="project" value="UniProtKB-SubCell"/>
</dbReference>
<dbReference type="GeneID" id="71990473"/>
<dbReference type="Gene3D" id="1.20.1250.20">
    <property type="entry name" value="MFS general substrate transporter like domains"/>
    <property type="match status" value="2"/>
</dbReference>
<comment type="subcellular location">
    <subcellularLocation>
        <location evidence="1">Membrane</location>
        <topology evidence="1">Multi-pass membrane protein</topology>
    </subcellularLocation>
</comment>
<name>A0A9Q8URR9_PASFU</name>
<feature type="transmembrane region" description="Helical" evidence="7">
    <location>
        <begin position="57"/>
        <end position="79"/>
    </location>
</feature>
<dbReference type="InterPro" id="IPR050930">
    <property type="entry name" value="MFS_Vesicular_Transporter"/>
</dbReference>
<dbReference type="Pfam" id="PF07690">
    <property type="entry name" value="MFS_1"/>
    <property type="match status" value="1"/>
</dbReference>
<feature type="region of interest" description="Disordered" evidence="6">
    <location>
        <begin position="292"/>
        <end position="323"/>
    </location>
</feature>
<dbReference type="OrthoDB" id="5086884at2759"/>
<keyword evidence="10" id="KW-1185">Reference proteome</keyword>
<dbReference type="PANTHER" id="PTHR23506">
    <property type="entry name" value="GH10249P"/>
    <property type="match status" value="1"/>
</dbReference>
<dbReference type="SUPFAM" id="SSF103473">
    <property type="entry name" value="MFS general substrate transporter"/>
    <property type="match status" value="1"/>
</dbReference>
<feature type="transmembrane region" description="Helical" evidence="7">
    <location>
        <begin position="16"/>
        <end position="37"/>
    </location>
</feature>
<evidence type="ECO:0000313" key="10">
    <source>
        <dbReference type="Proteomes" id="UP000756132"/>
    </source>
</evidence>
<keyword evidence="2" id="KW-0813">Transport</keyword>
<evidence type="ECO:0000256" key="5">
    <source>
        <dbReference type="ARBA" id="ARBA00023136"/>
    </source>
</evidence>
<evidence type="ECO:0000259" key="8">
    <source>
        <dbReference type="PROSITE" id="PS50850"/>
    </source>
</evidence>
<protein>
    <recommendedName>
        <fullName evidence="8">Major facilitator superfamily (MFS) profile domain-containing protein</fullName>
    </recommendedName>
</protein>
<dbReference type="InterPro" id="IPR020846">
    <property type="entry name" value="MFS_dom"/>
</dbReference>
<keyword evidence="3 7" id="KW-0812">Transmembrane</keyword>
<evidence type="ECO:0000256" key="2">
    <source>
        <dbReference type="ARBA" id="ARBA00022448"/>
    </source>
</evidence>
<feature type="transmembrane region" description="Helical" evidence="7">
    <location>
        <begin position="450"/>
        <end position="470"/>
    </location>
</feature>
<feature type="domain" description="Major facilitator superfamily (MFS) profile" evidence="8">
    <location>
        <begin position="18"/>
        <end position="532"/>
    </location>
</feature>
<evidence type="ECO:0000256" key="4">
    <source>
        <dbReference type="ARBA" id="ARBA00022989"/>
    </source>
</evidence>
<feature type="transmembrane region" description="Helical" evidence="7">
    <location>
        <begin position="174"/>
        <end position="193"/>
    </location>
</feature>
<dbReference type="AlphaFoldDB" id="A0A9Q8URR9"/>
<feature type="region of interest" description="Disordered" evidence="6">
    <location>
        <begin position="242"/>
        <end position="272"/>
    </location>
</feature>
<dbReference type="EMBL" id="CP090169">
    <property type="protein sequence ID" value="UJO20006.1"/>
    <property type="molecule type" value="Genomic_DNA"/>
</dbReference>
<feature type="transmembrane region" description="Helical" evidence="7">
    <location>
        <begin position="390"/>
        <end position="413"/>
    </location>
</feature>
<feature type="transmembrane region" description="Helical" evidence="7">
    <location>
        <begin position="115"/>
        <end position="136"/>
    </location>
</feature>
<dbReference type="InterPro" id="IPR036259">
    <property type="entry name" value="MFS_trans_sf"/>
</dbReference>